<dbReference type="RefSeq" id="WP_253567875.1">
    <property type="nucleotide sequence ID" value="NZ_JAMZEK010000003.1"/>
</dbReference>
<sequence length="172" mass="18722">MKTRLIVVLAGLACAGTASAQAGKPMDQTPLLAQNAHRIEVDRARVAVDGVPLPPLPPGCLDRQWKPMPHPMFPDFTRESRWQAALGISTDQARQVQQLFERRHQDDKATCDKLRGIVGDNAMDRWKALSDFPPPPPPPPPPMAPHPPQPPQLDAPPPPQPPAPPVPPDDAD</sequence>
<protein>
    <submittedName>
        <fullName evidence="3">Uncharacterized protein</fullName>
    </submittedName>
</protein>
<dbReference type="Proteomes" id="UP001204615">
    <property type="component" value="Unassembled WGS sequence"/>
</dbReference>
<feature type="compositionally biased region" description="Pro residues" evidence="1">
    <location>
        <begin position="132"/>
        <end position="172"/>
    </location>
</feature>
<evidence type="ECO:0000256" key="2">
    <source>
        <dbReference type="SAM" id="SignalP"/>
    </source>
</evidence>
<reference evidence="3 4" key="1">
    <citation type="submission" date="2022-06" db="EMBL/GenBank/DDBJ databases">
        <title>Dyella sp. Sa strain:Sa Genome sequencing.</title>
        <authorList>
            <person name="Park S."/>
        </authorList>
    </citation>
    <scope>NUCLEOTIDE SEQUENCE [LARGE SCALE GENOMIC DNA]</scope>
    <source>
        <strain evidence="3 4">Sa</strain>
    </source>
</reference>
<comment type="caution">
    <text evidence="3">The sequence shown here is derived from an EMBL/GenBank/DDBJ whole genome shotgun (WGS) entry which is preliminary data.</text>
</comment>
<name>A0ABT1FGU4_9GAMM</name>
<gene>
    <name evidence="3" type="ORF">NC595_15255</name>
</gene>
<feature type="chain" id="PRO_5046741653" evidence="2">
    <location>
        <begin position="21"/>
        <end position="172"/>
    </location>
</feature>
<evidence type="ECO:0000313" key="4">
    <source>
        <dbReference type="Proteomes" id="UP001204615"/>
    </source>
</evidence>
<organism evidence="3 4">
    <name type="scientific">Dyella lutea</name>
    <dbReference type="NCBI Taxonomy" id="2950441"/>
    <lineage>
        <taxon>Bacteria</taxon>
        <taxon>Pseudomonadati</taxon>
        <taxon>Pseudomonadota</taxon>
        <taxon>Gammaproteobacteria</taxon>
        <taxon>Lysobacterales</taxon>
        <taxon>Rhodanobacteraceae</taxon>
        <taxon>Dyella</taxon>
    </lineage>
</organism>
<proteinExistence type="predicted"/>
<feature type="region of interest" description="Disordered" evidence="1">
    <location>
        <begin position="122"/>
        <end position="172"/>
    </location>
</feature>
<keyword evidence="2" id="KW-0732">Signal</keyword>
<keyword evidence="4" id="KW-1185">Reference proteome</keyword>
<evidence type="ECO:0000256" key="1">
    <source>
        <dbReference type="SAM" id="MobiDB-lite"/>
    </source>
</evidence>
<dbReference type="EMBL" id="JAMZEK010000003">
    <property type="protein sequence ID" value="MCP1375407.1"/>
    <property type="molecule type" value="Genomic_DNA"/>
</dbReference>
<accession>A0ABT1FGU4</accession>
<evidence type="ECO:0000313" key="3">
    <source>
        <dbReference type="EMBL" id="MCP1375407.1"/>
    </source>
</evidence>
<feature type="signal peptide" evidence="2">
    <location>
        <begin position="1"/>
        <end position="20"/>
    </location>
</feature>